<dbReference type="AlphaFoldDB" id="A0A344TKU5"/>
<feature type="transmembrane region" description="Helical" evidence="1">
    <location>
        <begin position="246"/>
        <end position="269"/>
    </location>
</feature>
<dbReference type="EMBL" id="CP030850">
    <property type="protein sequence ID" value="AXE19266.1"/>
    <property type="molecule type" value="Genomic_DNA"/>
</dbReference>
<reference evidence="2 3" key="1">
    <citation type="submission" date="2018-07" db="EMBL/GenBank/DDBJ databases">
        <title>Genome sequencing of Runella.</title>
        <authorList>
            <person name="Baek M.-G."/>
            <person name="Yi H."/>
        </authorList>
    </citation>
    <scope>NUCLEOTIDE SEQUENCE [LARGE SCALE GENOMIC DNA]</scope>
    <source>
        <strain evidence="2 3">HYN0085</strain>
    </source>
</reference>
<proteinExistence type="predicted"/>
<evidence type="ECO:0000313" key="2">
    <source>
        <dbReference type="EMBL" id="AXE19266.1"/>
    </source>
</evidence>
<sequence length="432" mass="48768">MWEELKYYRQALGINMLWNAYPIVFIVRDGFGIGPQGSTFTILYWVVGLALLMPLNIFRTVFLPNQTLFVCWFSFLVLGWVYWKYYPSPAGSPERLRETLTYIIPVVFLFASMYYPNDKADVVLKVMVFYTLVASIGLLYSLTKDPHWTFGERAAIKFAANTQNSNPHAYANNALCSILSALLVAGRTKNWIFKICYFLIAIFSLGVLILARTNMSLIGLGVMILIYVTLHGRGMVVSIFKPRVLAIAAVVYGIVAFLLSQFQFASYALGVYFNTFMSRFGSVIYTVTGVEVDQKTASIDHSSVNRVYSFKYVFEVFLGEGSLGTILFGEGYKAQFFDVPAIEALVNQGILGFILFNSFFVVMGFTALQQFFRPANDLSLFLAYFSIIVLIALFSGARPQDLSMWLVYVMFIRFFGVYSTQKAKSTLQPQPA</sequence>
<feature type="transmembrane region" description="Helical" evidence="1">
    <location>
        <begin position="380"/>
        <end position="397"/>
    </location>
</feature>
<keyword evidence="1" id="KW-0472">Membrane</keyword>
<feature type="transmembrane region" description="Helical" evidence="1">
    <location>
        <begin position="403"/>
        <end position="420"/>
    </location>
</feature>
<dbReference type="RefSeq" id="WP_114068049.1">
    <property type="nucleotide sequence ID" value="NZ_CP030850.1"/>
</dbReference>
<feature type="transmembrane region" description="Helical" evidence="1">
    <location>
        <begin position="312"/>
        <end position="329"/>
    </location>
</feature>
<organism evidence="2 3">
    <name type="scientific">Runella rosea</name>
    <dbReference type="NCBI Taxonomy" id="2259595"/>
    <lineage>
        <taxon>Bacteria</taxon>
        <taxon>Pseudomonadati</taxon>
        <taxon>Bacteroidota</taxon>
        <taxon>Cytophagia</taxon>
        <taxon>Cytophagales</taxon>
        <taxon>Spirosomataceae</taxon>
        <taxon>Runella</taxon>
    </lineage>
</organism>
<feature type="transmembrane region" description="Helical" evidence="1">
    <location>
        <begin position="349"/>
        <end position="368"/>
    </location>
</feature>
<keyword evidence="1" id="KW-0812">Transmembrane</keyword>
<accession>A0A344TKU5</accession>
<feature type="transmembrane region" description="Helical" evidence="1">
    <location>
        <begin position="99"/>
        <end position="115"/>
    </location>
</feature>
<name>A0A344TKU5_9BACT</name>
<dbReference type="KEGG" id="run:DR864_16670"/>
<protein>
    <recommendedName>
        <fullName evidence="4">O-antigen ligase domain-containing protein</fullName>
    </recommendedName>
</protein>
<dbReference type="OrthoDB" id="930125at2"/>
<keyword evidence="1" id="KW-1133">Transmembrane helix</keyword>
<feature type="transmembrane region" description="Helical" evidence="1">
    <location>
        <begin position="122"/>
        <end position="142"/>
    </location>
</feature>
<feature type="transmembrane region" description="Helical" evidence="1">
    <location>
        <begin position="191"/>
        <end position="210"/>
    </location>
</feature>
<gene>
    <name evidence="2" type="ORF">DR864_16670</name>
</gene>
<evidence type="ECO:0000313" key="3">
    <source>
        <dbReference type="Proteomes" id="UP000251993"/>
    </source>
</evidence>
<feature type="transmembrane region" description="Helical" evidence="1">
    <location>
        <begin position="37"/>
        <end position="55"/>
    </location>
</feature>
<feature type="transmembrane region" description="Helical" evidence="1">
    <location>
        <begin position="12"/>
        <end position="31"/>
    </location>
</feature>
<evidence type="ECO:0008006" key="4">
    <source>
        <dbReference type="Google" id="ProtNLM"/>
    </source>
</evidence>
<dbReference type="Proteomes" id="UP000251993">
    <property type="component" value="Chromosome"/>
</dbReference>
<feature type="transmembrane region" description="Helical" evidence="1">
    <location>
        <begin position="217"/>
        <end position="240"/>
    </location>
</feature>
<feature type="transmembrane region" description="Helical" evidence="1">
    <location>
        <begin position="67"/>
        <end position="83"/>
    </location>
</feature>
<keyword evidence="3" id="KW-1185">Reference proteome</keyword>
<evidence type="ECO:0000256" key="1">
    <source>
        <dbReference type="SAM" id="Phobius"/>
    </source>
</evidence>